<accession>A0ABD3M741</accession>
<feature type="region of interest" description="Disordered" evidence="2">
    <location>
        <begin position="1"/>
        <end position="101"/>
    </location>
</feature>
<name>A0ABD3M741_9STRA</name>
<evidence type="ECO:0000313" key="4">
    <source>
        <dbReference type="Proteomes" id="UP001530293"/>
    </source>
</evidence>
<dbReference type="Pfam" id="PF19326">
    <property type="entry name" value="AMP_deaminase"/>
    <property type="match status" value="2"/>
</dbReference>
<comment type="similarity">
    <text evidence="1">Belongs to the metallo-dependent hydrolases superfamily. Adenosine and AMP deaminases family.</text>
</comment>
<dbReference type="AlphaFoldDB" id="A0ABD3M741"/>
<evidence type="ECO:0008006" key="5">
    <source>
        <dbReference type="Google" id="ProtNLM"/>
    </source>
</evidence>
<feature type="compositionally biased region" description="Basic and acidic residues" evidence="2">
    <location>
        <begin position="29"/>
        <end position="41"/>
    </location>
</feature>
<organism evidence="3 4">
    <name type="scientific">Discostella pseudostelligera</name>
    <dbReference type="NCBI Taxonomy" id="259834"/>
    <lineage>
        <taxon>Eukaryota</taxon>
        <taxon>Sar</taxon>
        <taxon>Stramenopiles</taxon>
        <taxon>Ochrophyta</taxon>
        <taxon>Bacillariophyta</taxon>
        <taxon>Coscinodiscophyceae</taxon>
        <taxon>Thalassiosirophycidae</taxon>
        <taxon>Stephanodiscales</taxon>
        <taxon>Stephanodiscaceae</taxon>
        <taxon>Discostella</taxon>
    </lineage>
</organism>
<proteinExistence type="inferred from homology"/>
<feature type="compositionally biased region" description="Polar residues" evidence="2">
    <location>
        <begin position="16"/>
        <end position="28"/>
    </location>
</feature>
<feature type="compositionally biased region" description="Basic and acidic residues" evidence="2">
    <location>
        <begin position="88"/>
        <end position="99"/>
    </location>
</feature>
<dbReference type="InterPro" id="IPR006329">
    <property type="entry name" value="AMPD"/>
</dbReference>
<gene>
    <name evidence="3" type="ORF">ACHAWU_007615</name>
</gene>
<evidence type="ECO:0000256" key="1">
    <source>
        <dbReference type="ARBA" id="ARBA00006676"/>
    </source>
</evidence>
<dbReference type="Gene3D" id="4.10.800.20">
    <property type="match status" value="1"/>
</dbReference>
<comment type="caution">
    <text evidence="3">The sequence shown here is derived from an EMBL/GenBank/DDBJ whole genome shotgun (WGS) entry which is preliminary data.</text>
</comment>
<dbReference type="PANTHER" id="PTHR11359:SF0">
    <property type="entry name" value="AMP DEAMINASE"/>
    <property type="match status" value="1"/>
</dbReference>
<dbReference type="EMBL" id="JALLBG020000196">
    <property type="protein sequence ID" value="KAL3759871.1"/>
    <property type="molecule type" value="Genomic_DNA"/>
</dbReference>
<dbReference type="Gene3D" id="3.20.20.140">
    <property type="entry name" value="Metal-dependent hydrolases"/>
    <property type="match status" value="1"/>
</dbReference>
<evidence type="ECO:0000256" key="2">
    <source>
        <dbReference type="SAM" id="MobiDB-lite"/>
    </source>
</evidence>
<protein>
    <recommendedName>
        <fullName evidence="5">AMP deaminase</fullName>
    </recommendedName>
</protein>
<dbReference type="Proteomes" id="UP001530293">
    <property type="component" value="Unassembled WGS sequence"/>
</dbReference>
<evidence type="ECO:0000313" key="3">
    <source>
        <dbReference type="EMBL" id="KAL3759871.1"/>
    </source>
</evidence>
<dbReference type="InterPro" id="IPR032466">
    <property type="entry name" value="Metal_Hydrolase"/>
</dbReference>
<reference evidence="3 4" key="1">
    <citation type="submission" date="2024-10" db="EMBL/GenBank/DDBJ databases">
        <title>Updated reference genomes for cyclostephanoid diatoms.</title>
        <authorList>
            <person name="Roberts W.R."/>
            <person name="Alverson A.J."/>
        </authorList>
    </citation>
    <scope>NUCLEOTIDE SEQUENCE [LARGE SCALE GENOMIC DNA]</scope>
    <source>
        <strain evidence="3 4">AJA232-27</strain>
    </source>
</reference>
<dbReference type="SUPFAM" id="SSF51556">
    <property type="entry name" value="Metallo-dependent hydrolases"/>
    <property type="match status" value="1"/>
</dbReference>
<dbReference type="PANTHER" id="PTHR11359">
    <property type="entry name" value="AMP DEAMINASE"/>
    <property type="match status" value="1"/>
</dbReference>
<keyword evidence="4" id="KW-1185">Reference proteome</keyword>
<feature type="compositionally biased region" description="Basic and acidic residues" evidence="2">
    <location>
        <begin position="51"/>
        <end position="78"/>
    </location>
</feature>
<sequence length="808" mass="91734">MEMNADSIPEPIFRLRNQSTLQMLQSYDHSGEEMSRKRGMDQDDENVNAGDKSEGKGAKILRQEKDHTNDEGKEKNGNEDDNDNVDPPARERPADDNWPHRQSLSFTRSLIFYGCGSVTPEHETAAKYIEEARSMRKKYYGGHGVHSSLLVGSNNTKRRGSLEPAACLNGVPVHMSDSSPLVDATQPPSSASASASLEYVFGNNGIVEIYHSTDFRRTRNLITVPPLSSFVADYQRLVEMASSGVMRSFSFQRLQMLSSAFKMHITLNGAAEDEAQSELLGTDFYRTMKIDNHIHLAAAASAKQFVNFVRDKLEKEGNTIVTEDGQTLKEVFEKAGLDSDHLTIDAFNVLADYSVYQRFDNFNNKYSPFRMAQMRKIFLKTDNHIDGRYFAELTKIVLARHEQAKGHCSAAEMRLSIYGMESNEWLKLAQWVLRDWKGDAFPGNMLSSHNRWLVQVPRLWRVYYQKGGGKKYSFQNMLENLFNPLFEATLHPEQHPEVSELLKHIVGFDSVDDEGALEAPLSCCEPSSWTQEDNPAYCWQLYYLWANIEILNIVRESKGLNTFAFRPHAGETGDAMHLAATYMLCRSINHGINLDKQVSLQYLYYLDQIGLSVSPLSNNFLFRKMHQNSFPKLFKRGLNVTLSTDDPLLFHMSDDALLEGMPSLTKLVCALTTLLSHAVLTLLVCVIEYSVARASFDLSMTDVSEIARNSVYQSGFEHELKKQWLGDYYYKGVTHCDENKTHVPLIRAKFRAEHLALEHFMVTLLAAGKGKTVLQEMMQQFGDARNGQRRILFENMAEVPDFPEQNQL</sequence>